<dbReference type="EMBL" id="JASZYV010000001">
    <property type="protein sequence ID" value="MDM0042950.1"/>
    <property type="molecule type" value="Genomic_DNA"/>
</dbReference>
<evidence type="ECO:0000256" key="3">
    <source>
        <dbReference type="ARBA" id="ARBA00005709"/>
    </source>
</evidence>
<keyword evidence="4" id="KW-0975">Bacterial flagellum</keyword>
<dbReference type="InterPro" id="IPR013384">
    <property type="entry name" value="Flagell_FlgL"/>
</dbReference>
<dbReference type="InterPro" id="IPR001029">
    <property type="entry name" value="Flagellin_N"/>
</dbReference>
<organism evidence="7 8">
    <name type="scientific">Variovorax dokdonensis</name>
    <dbReference type="NCBI Taxonomy" id="344883"/>
    <lineage>
        <taxon>Bacteria</taxon>
        <taxon>Pseudomonadati</taxon>
        <taxon>Pseudomonadota</taxon>
        <taxon>Betaproteobacteria</taxon>
        <taxon>Burkholderiales</taxon>
        <taxon>Comamonadaceae</taxon>
        <taxon>Variovorax</taxon>
    </lineage>
</organism>
<sequence length="403" mass="41773">MRISTSSFYEQNVSAMGLQQQKLFRVQQQLAAGTKFLTAGDDPVAAARALGTSETLALSAQYATSRDRAKLALSREETALDSATSILQNIKTLTVQAGNGALSDADRASLATTIQSNLEQLVGLANSDDGNGQFLFAGYKSANAPFAMQADGSVQYLGDQGQRMMQIDVARQMSTSDDGRSVFMSVQGGAGYVTSGPAANTGSGVFGSVGVTDATDPNYGKDFQISFAAGNYTVTTNDTPPVVAATGAYTAGSPISFGGLQISITGTPADGDTFAVTTAKNAGTDVFAAVSELVSALRTPLTGGGAAAQAKLQNALSTANVKVTNAHDNVLTVLSSVGSRMNELDSLDSAGEARDLMDQGYLSDVVDLDPVAAIAEFYQRQTSLQATQMTFAKLNSIALFNYL</sequence>
<dbReference type="PANTHER" id="PTHR42792">
    <property type="entry name" value="FLAGELLIN"/>
    <property type="match status" value="1"/>
</dbReference>
<dbReference type="PANTHER" id="PTHR42792:SF1">
    <property type="entry name" value="FLAGELLAR HOOK-ASSOCIATED PROTEIN 3"/>
    <property type="match status" value="1"/>
</dbReference>
<evidence type="ECO:0000256" key="2">
    <source>
        <dbReference type="ARBA" id="ARBA00004613"/>
    </source>
</evidence>
<evidence type="ECO:0000256" key="4">
    <source>
        <dbReference type="ARBA" id="ARBA00023143"/>
    </source>
</evidence>
<gene>
    <name evidence="7" type="primary">flgL</name>
    <name evidence="7" type="ORF">QTH91_00510</name>
</gene>
<evidence type="ECO:0000313" key="8">
    <source>
        <dbReference type="Proteomes" id="UP001174908"/>
    </source>
</evidence>
<dbReference type="Pfam" id="PF21158">
    <property type="entry name" value="flgK_1st_1"/>
    <property type="match status" value="1"/>
</dbReference>
<dbReference type="NCBIfam" id="TIGR02550">
    <property type="entry name" value="flagell_flgL"/>
    <property type="match status" value="1"/>
</dbReference>
<comment type="similarity">
    <text evidence="3">Belongs to the bacterial flagellin family.</text>
</comment>
<accession>A0ABT7N4Z4</accession>
<dbReference type="Pfam" id="PF00669">
    <property type="entry name" value="Flagellin_N"/>
    <property type="match status" value="1"/>
</dbReference>
<reference evidence="7" key="1">
    <citation type="submission" date="2023-06" db="EMBL/GenBank/DDBJ databases">
        <authorList>
            <person name="Jiang Y."/>
            <person name="Liu Q."/>
        </authorList>
    </citation>
    <scope>NUCLEOTIDE SEQUENCE</scope>
    <source>
        <strain evidence="7">CGMCC 1.12089</strain>
    </source>
</reference>
<dbReference type="Proteomes" id="UP001174908">
    <property type="component" value="Unassembled WGS sequence"/>
</dbReference>
<keyword evidence="7" id="KW-0969">Cilium</keyword>
<keyword evidence="7" id="KW-0966">Cell projection</keyword>
<evidence type="ECO:0000313" key="7">
    <source>
        <dbReference type="EMBL" id="MDM0042950.1"/>
    </source>
</evidence>
<name>A0ABT7N4Z4_9BURK</name>
<keyword evidence="7" id="KW-0282">Flagellum</keyword>
<feature type="domain" description="Flagellar hook-associated protein 1 D2-like" evidence="6">
    <location>
        <begin position="198"/>
        <end position="277"/>
    </location>
</feature>
<evidence type="ECO:0000256" key="1">
    <source>
        <dbReference type="ARBA" id="ARBA00004365"/>
    </source>
</evidence>
<dbReference type="InterPro" id="IPR049119">
    <property type="entry name" value="FlgK_D2-like"/>
</dbReference>
<protein>
    <submittedName>
        <fullName evidence="7">Flagellar hook-associated protein FlgL</fullName>
    </submittedName>
</protein>
<comment type="subcellular location">
    <subcellularLocation>
        <location evidence="1">Bacterial flagellum</location>
    </subcellularLocation>
    <subcellularLocation>
        <location evidence="2">Secreted</location>
    </subcellularLocation>
</comment>
<dbReference type="Gene3D" id="1.20.1330.10">
    <property type="entry name" value="f41 fragment of flagellin, N-terminal domain"/>
    <property type="match status" value="2"/>
</dbReference>
<proteinExistence type="inferred from homology"/>
<feature type="domain" description="Flagellin N-terminal" evidence="5">
    <location>
        <begin position="3"/>
        <end position="140"/>
    </location>
</feature>
<evidence type="ECO:0000259" key="6">
    <source>
        <dbReference type="Pfam" id="PF21158"/>
    </source>
</evidence>
<dbReference type="SUPFAM" id="SSF64518">
    <property type="entry name" value="Phase 1 flagellin"/>
    <property type="match status" value="1"/>
</dbReference>
<dbReference type="RefSeq" id="WP_286658079.1">
    <property type="nucleotide sequence ID" value="NZ_JASZYV010000001.1"/>
</dbReference>
<dbReference type="InterPro" id="IPR001492">
    <property type="entry name" value="Flagellin"/>
</dbReference>
<comment type="caution">
    <text evidence="7">The sequence shown here is derived from an EMBL/GenBank/DDBJ whole genome shotgun (WGS) entry which is preliminary data.</text>
</comment>
<evidence type="ECO:0000259" key="5">
    <source>
        <dbReference type="Pfam" id="PF00669"/>
    </source>
</evidence>
<keyword evidence="8" id="KW-1185">Reference proteome</keyword>